<reference evidence="2 3" key="1">
    <citation type="journal article" date="2019" name="Int. J. Syst. Evol. Microbiol.">
        <title>The Global Catalogue of Microorganisms (GCM) 10K type strain sequencing project: providing services to taxonomists for standard genome sequencing and annotation.</title>
        <authorList>
            <consortium name="The Broad Institute Genomics Platform"/>
            <consortium name="The Broad Institute Genome Sequencing Center for Infectious Disease"/>
            <person name="Wu L."/>
            <person name="Ma J."/>
        </authorList>
    </citation>
    <scope>NUCLEOTIDE SEQUENCE [LARGE SCALE GENOMIC DNA]</scope>
    <source>
        <strain evidence="2 3">JCM 10696</strain>
    </source>
</reference>
<evidence type="ECO:0000313" key="2">
    <source>
        <dbReference type="EMBL" id="GAA0939514.1"/>
    </source>
</evidence>
<evidence type="ECO:0000256" key="1">
    <source>
        <dbReference type="SAM" id="MobiDB-lite"/>
    </source>
</evidence>
<gene>
    <name evidence="2" type="ORF">GCM10009550_08090</name>
</gene>
<protein>
    <submittedName>
        <fullName evidence="2">Uncharacterized protein</fullName>
    </submittedName>
</protein>
<dbReference type="Proteomes" id="UP001500665">
    <property type="component" value="Unassembled WGS sequence"/>
</dbReference>
<organism evidence="2 3">
    <name type="scientific">Actinocorallia libanotica</name>
    <dbReference type="NCBI Taxonomy" id="46162"/>
    <lineage>
        <taxon>Bacteria</taxon>
        <taxon>Bacillati</taxon>
        <taxon>Actinomycetota</taxon>
        <taxon>Actinomycetes</taxon>
        <taxon>Streptosporangiales</taxon>
        <taxon>Thermomonosporaceae</taxon>
        <taxon>Actinocorallia</taxon>
    </lineage>
</organism>
<evidence type="ECO:0000313" key="3">
    <source>
        <dbReference type="Proteomes" id="UP001500665"/>
    </source>
</evidence>
<accession>A0ABN1Q9F4</accession>
<name>A0ABN1Q9F4_9ACTN</name>
<feature type="region of interest" description="Disordered" evidence="1">
    <location>
        <begin position="1"/>
        <end position="23"/>
    </location>
</feature>
<sequence length="139" mass="15258">MGLREVPDGRERNDVGLTLFPGDGDTSSPDVAWSYNGFAAFRQELARAEGFALSEMRGFGGDRPWSDVSTVLEPLLDRPDDGSGELSPSECAAILPRLEAIVDQWRTEVDLPRAHIDAAQQLTVVLRLCVSKDVELLFL</sequence>
<feature type="compositionally biased region" description="Basic and acidic residues" evidence="1">
    <location>
        <begin position="1"/>
        <end position="14"/>
    </location>
</feature>
<proteinExistence type="predicted"/>
<keyword evidence="3" id="KW-1185">Reference proteome</keyword>
<comment type="caution">
    <text evidence="2">The sequence shown here is derived from an EMBL/GenBank/DDBJ whole genome shotgun (WGS) entry which is preliminary data.</text>
</comment>
<dbReference type="EMBL" id="BAAAHH010000002">
    <property type="protein sequence ID" value="GAA0939514.1"/>
    <property type="molecule type" value="Genomic_DNA"/>
</dbReference>